<evidence type="ECO:0000259" key="2">
    <source>
        <dbReference type="PROSITE" id="PS50988"/>
    </source>
</evidence>
<dbReference type="GO" id="GO:0070034">
    <property type="term" value="F:telomerase RNA binding"/>
    <property type="evidence" value="ECO:0007669"/>
    <property type="project" value="TreeGrafter"/>
</dbReference>
<evidence type="ECO:0000256" key="1">
    <source>
        <dbReference type="SAM" id="MobiDB-lite"/>
    </source>
</evidence>
<dbReference type="Ensembl" id="ENSHBUT00000006226.1">
    <property type="protein sequence ID" value="ENSHBUP00000005892.1"/>
    <property type="gene ID" value="ENSHBUG00000007313.1"/>
</dbReference>
<dbReference type="GeneTree" id="ENSGT00940000167043"/>
<dbReference type="InterPro" id="IPR052652">
    <property type="entry name" value="Telomerase_Complex_Comp"/>
</dbReference>
<dbReference type="PROSITE" id="PS50988">
    <property type="entry name" value="TROVE"/>
    <property type="match status" value="1"/>
</dbReference>
<dbReference type="GO" id="GO:0003720">
    <property type="term" value="F:telomerase activity"/>
    <property type="evidence" value="ECO:0007669"/>
    <property type="project" value="TreeGrafter"/>
</dbReference>
<name>A0A3Q2V4Q1_HAPBU</name>
<dbReference type="GO" id="GO:0000722">
    <property type="term" value="P:telomere maintenance via recombination"/>
    <property type="evidence" value="ECO:0007669"/>
    <property type="project" value="TreeGrafter"/>
</dbReference>
<dbReference type="Pfam" id="PF05731">
    <property type="entry name" value="TROVE"/>
    <property type="match status" value="2"/>
</dbReference>
<dbReference type="InterPro" id="IPR008858">
    <property type="entry name" value="TROVE_dom"/>
</dbReference>
<feature type="compositionally biased region" description="Acidic residues" evidence="1">
    <location>
        <begin position="517"/>
        <end position="528"/>
    </location>
</feature>
<dbReference type="AlphaFoldDB" id="A0A3Q2V4Q1"/>
<organism evidence="3 4">
    <name type="scientific">Haplochromis burtoni</name>
    <name type="common">Burton's mouthbrooder</name>
    <name type="synonym">Chromis burtoni</name>
    <dbReference type="NCBI Taxonomy" id="8153"/>
    <lineage>
        <taxon>Eukaryota</taxon>
        <taxon>Metazoa</taxon>
        <taxon>Chordata</taxon>
        <taxon>Craniata</taxon>
        <taxon>Vertebrata</taxon>
        <taxon>Euteleostomi</taxon>
        <taxon>Actinopterygii</taxon>
        <taxon>Neopterygii</taxon>
        <taxon>Teleostei</taxon>
        <taxon>Neoteleostei</taxon>
        <taxon>Acanthomorphata</taxon>
        <taxon>Ovalentaria</taxon>
        <taxon>Cichlomorphae</taxon>
        <taxon>Cichliformes</taxon>
        <taxon>Cichlidae</taxon>
        <taxon>African cichlids</taxon>
        <taxon>Pseudocrenilabrinae</taxon>
        <taxon>Haplochromini</taxon>
        <taxon>Haplochromis</taxon>
    </lineage>
</organism>
<dbReference type="OMA" id="AMVDKFK"/>
<dbReference type="Proteomes" id="UP000264840">
    <property type="component" value="Unplaced"/>
</dbReference>
<protein>
    <submittedName>
        <fullName evidence="3">Telomerase-associated protein 1</fullName>
    </submittedName>
</protein>
<reference evidence="3" key="2">
    <citation type="submission" date="2025-09" db="UniProtKB">
        <authorList>
            <consortium name="Ensembl"/>
        </authorList>
    </citation>
    <scope>IDENTIFICATION</scope>
</reference>
<dbReference type="SUPFAM" id="SSF140864">
    <property type="entry name" value="TROVE domain-like"/>
    <property type="match status" value="1"/>
</dbReference>
<accession>A0A3Q2V4Q1</accession>
<keyword evidence="4" id="KW-1185">Reference proteome</keyword>
<evidence type="ECO:0000313" key="3">
    <source>
        <dbReference type="Ensembl" id="ENSHBUP00000005892.1"/>
    </source>
</evidence>
<evidence type="ECO:0000313" key="4">
    <source>
        <dbReference type="Proteomes" id="UP000264840"/>
    </source>
</evidence>
<dbReference type="InterPro" id="IPR037214">
    <property type="entry name" value="TROVE_dom_sf"/>
</dbReference>
<reference evidence="3" key="1">
    <citation type="submission" date="2025-08" db="UniProtKB">
        <authorList>
            <consortium name="Ensembl"/>
        </authorList>
    </citation>
    <scope>IDENTIFICATION</scope>
</reference>
<dbReference type="STRING" id="8153.ENSHBUP00000005892"/>
<feature type="domain" description="TROVE" evidence="2">
    <location>
        <begin position="106"/>
        <end position="490"/>
    </location>
</feature>
<dbReference type="GO" id="GO:0005697">
    <property type="term" value="C:telomerase holoenzyme complex"/>
    <property type="evidence" value="ECO:0007669"/>
    <property type="project" value="TreeGrafter"/>
</dbReference>
<feature type="region of interest" description="Disordered" evidence="1">
    <location>
        <begin position="516"/>
        <end position="541"/>
    </location>
</feature>
<sequence>MSALTFQSASLAPGVQKQQQATCGRSLTSNYSPPSLENKFLAQTSTIMPQLSSPLIHFAAQPSSCSSLQPSKLSSTSSSLLSTSSFTASFTSPLLSTQNKLLDSNLSHHSFSLTSSVPNDSLLPTSLASGALLTNFAQTPSFFHHDLMSKEEKRDDGGDPDDRYEISEVMPFSFEETSVVALYTRQKLNIRITANFLLALAANLPPTKPHVRRYFCAAVQLPSDWLEIVRIYSTVSHNDYLRSLPMCLKKAMADKFKQFSEYQLAKYNTRKHRCKHNRNKRKLQLKVVDKKQSEFSIKKMIKRLHIKEPAEHVMAILGKKYPADVKAFTHSGMKGVWDRERAGQRMKLKEPQTWERLLSMEGNKAATWEKLIDTKSLPFMAMLRNLRNMITKGISEAHHNKILSRLTNEKAVVQSRQFPFRFLAAYKVIMELYAMGEMHYSAKNVPYSLLNQKRINLQRNYTVALLDRYRKALETAVQISCRHNVPPLPGRTLILLSPGIYYDQSAIKKLDFCLPPDPEEQENEEKEEENPKPKRRKTNIEDHDKLAPSVTPYIFIYLFFLCLEKVWHIKMTEPVNLSTHLFIIDGNSETLDRNHIVLTGFSEQEESERASELCLSEVCRSQMLVGILGERYGHVPPKPDLPDLPQYSWKCITLLYPVYLLVFSSVPVAWRSHFAPESTDAAHKMASLKGRLLSSDVKVTENYSCEWGGVVDGKPYLKNLEDFGNAVLEDLWMAVKKLFVDVSLISSDELFLVSSCLFHDRFFFPFLRDLLSEFHSTLSNIKRNKPLVLLVDGADLVQDGRGQVSSDWIPQQLPRGVCLVVSITSKAALLQTLTKKKGTLLFTLGQLTLPDRKEIVQKELDAFGKKLSDSAFNNQLQTLISKKGAVSPLYLHLACEDLRNFASFDKVQTHCFSPLLSGILIYVTILI</sequence>
<dbReference type="PANTHER" id="PTHR44791">
    <property type="entry name" value="TELOMERASE PROTEIN COMPONENT 1 TEP1"/>
    <property type="match status" value="1"/>
</dbReference>
<dbReference type="PANTHER" id="PTHR44791:SF1">
    <property type="entry name" value="TELOMERASE PROTEIN COMPONENT 1"/>
    <property type="match status" value="1"/>
</dbReference>
<proteinExistence type="predicted"/>